<name>A0A838L7Q0_9SPHN</name>
<keyword evidence="1" id="KW-1133">Transmembrane helix</keyword>
<evidence type="ECO:0000313" key="2">
    <source>
        <dbReference type="EMBL" id="MBA2935513.1"/>
    </source>
</evidence>
<keyword evidence="1" id="KW-0472">Membrane</keyword>
<accession>A0A838L7Q0</accession>
<feature type="transmembrane region" description="Helical" evidence="1">
    <location>
        <begin position="43"/>
        <end position="63"/>
    </location>
</feature>
<sequence>MKRVVAIFSKFRISIKTQLVLWLASFTAGLIVTMITGNMIFVFFSPLLFVGVNLLLRTTVFWMRSSGKAIDL</sequence>
<organism evidence="2 3">
    <name type="scientific">Sphingomonas chungangi</name>
    <dbReference type="NCBI Taxonomy" id="2683589"/>
    <lineage>
        <taxon>Bacteria</taxon>
        <taxon>Pseudomonadati</taxon>
        <taxon>Pseudomonadota</taxon>
        <taxon>Alphaproteobacteria</taxon>
        <taxon>Sphingomonadales</taxon>
        <taxon>Sphingomonadaceae</taxon>
        <taxon>Sphingomonas</taxon>
    </lineage>
</organism>
<dbReference type="Proteomes" id="UP000570166">
    <property type="component" value="Unassembled WGS sequence"/>
</dbReference>
<dbReference type="EMBL" id="JACEIB010000025">
    <property type="protein sequence ID" value="MBA2935513.1"/>
    <property type="molecule type" value="Genomic_DNA"/>
</dbReference>
<gene>
    <name evidence="2" type="ORF">HZF05_15605</name>
</gene>
<reference evidence="2 3" key="1">
    <citation type="submission" date="2020-07" db="EMBL/GenBank/DDBJ databases">
        <authorList>
            <person name="Sun Q."/>
        </authorList>
    </citation>
    <scope>NUCLEOTIDE SEQUENCE [LARGE SCALE GENOMIC DNA]</scope>
    <source>
        <strain evidence="2 3">CGMCC 1.13654</strain>
    </source>
</reference>
<protein>
    <submittedName>
        <fullName evidence="2">Uncharacterized protein</fullName>
    </submittedName>
</protein>
<comment type="caution">
    <text evidence="2">The sequence shown here is derived from an EMBL/GenBank/DDBJ whole genome shotgun (WGS) entry which is preliminary data.</text>
</comment>
<proteinExistence type="predicted"/>
<dbReference type="AlphaFoldDB" id="A0A838L7Q0"/>
<evidence type="ECO:0000256" key="1">
    <source>
        <dbReference type="SAM" id="Phobius"/>
    </source>
</evidence>
<keyword evidence="3" id="KW-1185">Reference proteome</keyword>
<evidence type="ECO:0000313" key="3">
    <source>
        <dbReference type="Proteomes" id="UP000570166"/>
    </source>
</evidence>
<feature type="transmembrane region" description="Helical" evidence="1">
    <location>
        <begin position="20"/>
        <end position="37"/>
    </location>
</feature>
<keyword evidence="1" id="KW-0812">Transmembrane</keyword>
<dbReference type="RefSeq" id="WP_160365482.1">
    <property type="nucleotide sequence ID" value="NZ_JACEIB010000025.1"/>
</dbReference>